<dbReference type="Proteomes" id="UP000601435">
    <property type="component" value="Unassembled WGS sequence"/>
</dbReference>
<reference evidence="1" key="1">
    <citation type="submission" date="2021-02" db="EMBL/GenBank/DDBJ databases">
        <authorList>
            <person name="Dougan E. K."/>
            <person name="Rhodes N."/>
            <person name="Thang M."/>
            <person name="Chan C."/>
        </authorList>
    </citation>
    <scope>NUCLEOTIDE SEQUENCE</scope>
</reference>
<evidence type="ECO:0000313" key="2">
    <source>
        <dbReference type="Proteomes" id="UP000601435"/>
    </source>
</evidence>
<comment type="caution">
    <text evidence="1">The sequence shown here is derived from an EMBL/GenBank/DDBJ whole genome shotgun (WGS) entry which is preliminary data.</text>
</comment>
<keyword evidence="2" id="KW-1185">Reference proteome</keyword>
<evidence type="ECO:0000313" key="1">
    <source>
        <dbReference type="EMBL" id="CAE7860735.1"/>
    </source>
</evidence>
<organism evidence="1 2">
    <name type="scientific">Symbiodinium necroappetens</name>
    <dbReference type="NCBI Taxonomy" id="1628268"/>
    <lineage>
        <taxon>Eukaryota</taxon>
        <taxon>Sar</taxon>
        <taxon>Alveolata</taxon>
        <taxon>Dinophyceae</taxon>
        <taxon>Suessiales</taxon>
        <taxon>Symbiodiniaceae</taxon>
        <taxon>Symbiodinium</taxon>
    </lineage>
</organism>
<sequence>VILLADSNAGLHEKSDVGILEDLALLPPHTRVPTLWYDYRTCCYNIGFRAFFDRVGANFGKKLDLIRDDEYRALSGDFRHAPPFAQVNFPNSNALGAFHHPILAHLVL</sequence>
<dbReference type="OrthoDB" id="411968at2759"/>
<gene>
    <name evidence="1" type="primary">cfa</name>
    <name evidence="1" type="ORF">SNEC2469_LOCUS27252</name>
</gene>
<dbReference type="AlphaFoldDB" id="A0A813AAY4"/>
<proteinExistence type="predicted"/>
<name>A0A813AAY4_9DINO</name>
<feature type="non-terminal residue" evidence="1">
    <location>
        <position position="108"/>
    </location>
</feature>
<accession>A0A813AAY4</accession>
<dbReference type="EMBL" id="CAJNJA010057008">
    <property type="protein sequence ID" value="CAE7860735.1"/>
    <property type="molecule type" value="Genomic_DNA"/>
</dbReference>
<protein>
    <submittedName>
        <fullName evidence="1">Cfa protein</fullName>
    </submittedName>
</protein>